<keyword evidence="2" id="KW-0812">Transmembrane</keyword>
<comment type="subcellular location">
    <subcellularLocation>
        <location evidence="1">Membrane</location>
        <topology evidence="1">Multi-pass membrane protein</topology>
    </subcellularLocation>
</comment>
<keyword evidence="4" id="KW-1133">Transmembrane helix</keyword>
<gene>
    <name evidence="9" type="ORF">FCM35_KLT19224</name>
</gene>
<evidence type="ECO:0000256" key="2">
    <source>
        <dbReference type="ARBA" id="ARBA00022692"/>
    </source>
</evidence>
<dbReference type="EMBL" id="SWLB01000007">
    <property type="protein sequence ID" value="KAF3336638.1"/>
    <property type="molecule type" value="Genomic_DNA"/>
</dbReference>
<dbReference type="SUPFAM" id="SSF48403">
    <property type="entry name" value="Ankyrin repeat"/>
    <property type="match status" value="1"/>
</dbReference>
<dbReference type="PANTHER" id="PTHR24186:SF38">
    <property type="entry name" value="ANKYRIN REPEAT FAMILY PROTEIN"/>
    <property type="match status" value="1"/>
</dbReference>
<evidence type="ECO:0000256" key="6">
    <source>
        <dbReference type="ARBA" id="ARBA00023136"/>
    </source>
</evidence>
<dbReference type="PANTHER" id="PTHR24186">
    <property type="entry name" value="PROTEIN PHOSPHATASE 1 REGULATORY SUBUNIT"/>
    <property type="match status" value="1"/>
</dbReference>
<dbReference type="AlphaFoldDB" id="A0A833RJD1"/>
<feature type="domain" description="PGG" evidence="8">
    <location>
        <begin position="206"/>
        <end position="233"/>
    </location>
</feature>
<dbReference type="Proteomes" id="UP000623129">
    <property type="component" value="Unassembled WGS sequence"/>
</dbReference>
<dbReference type="PROSITE" id="PS50297">
    <property type="entry name" value="ANK_REP_REGION"/>
    <property type="match status" value="1"/>
</dbReference>
<evidence type="ECO:0000256" key="1">
    <source>
        <dbReference type="ARBA" id="ARBA00004141"/>
    </source>
</evidence>
<dbReference type="InterPro" id="IPR036770">
    <property type="entry name" value="Ankyrin_rpt-contain_sf"/>
</dbReference>
<comment type="caution">
    <text evidence="9">The sequence shown here is derived from an EMBL/GenBank/DDBJ whole genome shotgun (WGS) entry which is preliminary data.</text>
</comment>
<evidence type="ECO:0000259" key="8">
    <source>
        <dbReference type="Pfam" id="PF13962"/>
    </source>
</evidence>
<protein>
    <submittedName>
        <fullName evidence="9">Ankyrin repeat-containing protein</fullName>
    </submittedName>
</protein>
<dbReference type="Gene3D" id="1.25.40.20">
    <property type="entry name" value="Ankyrin repeat-containing domain"/>
    <property type="match status" value="1"/>
</dbReference>
<dbReference type="PROSITE" id="PS50088">
    <property type="entry name" value="ANK_REPEAT"/>
    <property type="match status" value="1"/>
</dbReference>
<dbReference type="InterPro" id="IPR026961">
    <property type="entry name" value="PGG_dom"/>
</dbReference>
<dbReference type="InterPro" id="IPR002110">
    <property type="entry name" value="Ankyrin_rpt"/>
</dbReference>
<accession>A0A833RJD1</accession>
<sequence>MDTLFTRLEEAAKTGDVNLLKELLKNDNLLLEKVIGATSVRDNPLHISAMLGHADFVREVLYLKPELAKELNGEGLSPLHLAAAHDHVTVMKELLKVIKFLLSKAAIDVNTMNLASFTPLDVLLGSWPQNEDLFLGEMIRAAGGKTAAEVLSKSEPDVIRDSISSNSASRILAPRTSLWQPHCLCTNNDIEEATLEFHKEKKEKEYNPQILLLVAMLVATVTFQAALNPPGGFNLII</sequence>
<keyword evidence="3" id="KW-0677">Repeat</keyword>
<evidence type="ECO:0000256" key="7">
    <source>
        <dbReference type="PROSITE-ProRule" id="PRU00023"/>
    </source>
</evidence>
<keyword evidence="5 7" id="KW-0040">ANK repeat</keyword>
<organism evidence="9 10">
    <name type="scientific">Carex littledalei</name>
    <dbReference type="NCBI Taxonomy" id="544730"/>
    <lineage>
        <taxon>Eukaryota</taxon>
        <taxon>Viridiplantae</taxon>
        <taxon>Streptophyta</taxon>
        <taxon>Embryophyta</taxon>
        <taxon>Tracheophyta</taxon>
        <taxon>Spermatophyta</taxon>
        <taxon>Magnoliopsida</taxon>
        <taxon>Liliopsida</taxon>
        <taxon>Poales</taxon>
        <taxon>Cyperaceae</taxon>
        <taxon>Cyperoideae</taxon>
        <taxon>Cariceae</taxon>
        <taxon>Carex</taxon>
        <taxon>Carex subgen. Euthyceras</taxon>
    </lineage>
</organism>
<evidence type="ECO:0000313" key="10">
    <source>
        <dbReference type="Proteomes" id="UP000623129"/>
    </source>
</evidence>
<keyword evidence="6" id="KW-0472">Membrane</keyword>
<keyword evidence="10" id="KW-1185">Reference proteome</keyword>
<reference evidence="9" key="1">
    <citation type="submission" date="2020-01" db="EMBL/GenBank/DDBJ databases">
        <title>Genome sequence of Kobresia littledalei, the first chromosome-level genome in the family Cyperaceae.</title>
        <authorList>
            <person name="Qu G."/>
        </authorList>
    </citation>
    <scope>NUCLEOTIDE SEQUENCE</scope>
    <source>
        <strain evidence="9">C.B.Clarke</strain>
        <tissue evidence="9">Leaf</tissue>
    </source>
</reference>
<evidence type="ECO:0000256" key="4">
    <source>
        <dbReference type="ARBA" id="ARBA00022989"/>
    </source>
</evidence>
<dbReference type="SMART" id="SM00248">
    <property type="entry name" value="ANK"/>
    <property type="match status" value="3"/>
</dbReference>
<dbReference type="Pfam" id="PF12796">
    <property type="entry name" value="Ank_2"/>
    <property type="match status" value="1"/>
</dbReference>
<proteinExistence type="predicted"/>
<evidence type="ECO:0000256" key="5">
    <source>
        <dbReference type="ARBA" id="ARBA00023043"/>
    </source>
</evidence>
<dbReference type="Pfam" id="PF13962">
    <property type="entry name" value="PGG"/>
    <property type="match status" value="1"/>
</dbReference>
<dbReference type="GO" id="GO:0005886">
    <property type="term" value="C:plasma membrane"/>
    <property type="evidence" value="ECO:0007669"/>
    <property type="project" value="TreeGrafter"/>
</dbReference>
<feature type="repeat" description="ANK" evidence="7">
    <location>
        <begin position="74"/>
        <end position="96"/>
    </location>
</feature>
<evidence type="ECO:0000256" key="3">
    <source>
        <dbReference type="ARBA" id="ARBA00022737"/>
    </source>
</evidence>
<dbReference type="OrthoDB" id="627774at2759"/>
<name>A0A833RJD1_9POAL</name>
<evidence type="ECO:0000313" key="9">
    <source>
        <dbReference type="EMBL" id="KAF3336638.1"/>
    </source>
</evidence>